<evidence type="ECO:0000259" key="1">
    <source>
        <dbReference type="Pfam" id="PF11875"/>
    </source>
</evidence>
<dbReference type="SUPFAM" id="SSF48208">
    <property type="entry name" value="Six-hairpin glycosidases"/>
    <property type="match status" value="1"/>
</dbReference>
<accession>A0A402CY89</accession>
<dbReference type="AlphaFoldDB" id="A0A402CY89"/>
<dbReference type="EMBL" id="AP025739">
    <property type="protein sequence ID" value="BDI31444.1"/>
    <property type="molecule type" value="Genomic_DNA"/>
</dbReference>
<gene>
    <name evidence="2" type="ORF">CCAX7_34950</name>
</gene>
<dbReference type="InterPro" id="IPR024586">
    <property type="entry name" value="DnaJ-like_C11_C"/>
</dbReference>
<proteinExistence type="predicted"/>
<dbReference type="InterPro" id="IPR008928">
    <property type="entry name" value="6-hairpin_glycosidase_sf"/>
</dbReference>
<sequence>MRLEMLNRRSFLLLGLSAAVPYSSSFERNAPQTNLAPNAIDRRALITRHNVRRTQLSTRSPLQVGNGSFAFGADITGLQTFVGFNTMSDWGWHTQPLPPGQKPSDFRGTVWETHGRPTRYPSWSKEQPELGAWIYANPTRIHLGRIGLVLTKADGSEASASDLTNCVQDLDLWTGTLDSRFQWEGQPVRVETSCHPNHDTIAVRVHSPLIAAGRLAAFLHFPRDDGREFADYVGAWDGDAQHQSQIVRQSAQRADLVHRQDDSEHHAALCWGPTMTFHPPAEPKTAQALTITKAEYGAGEHVADVTLLLQNAIHDNQLAMDVTNETMGGDPALRQPKVLHVTYTLDGQTQQTEVGENGTLSIPSRPSRHRFTLTATGDTMEFTCSFTPSASPQAPPTAQATFAASQQHWPAFWNSGGAIDLSHSKDPRWKELERRIVLSQYLMAVNEAGDLPQQESGLVNDGWHGKFHMEMYWWHAAHYALWDRWRILDRSQGIYKRFLHSSQARAKSQGVRGARWPKMTTAEGQESVHPCNAMLIWQQPHPMFFAELDYQAHPTRATLEKWREIVFNTAEFLSSFAFWDEKTKRYDLGPPIYIVSENTEPAVTQNPTYELSYWRFGLRIAQTWRRRLGLPPDPEWERVRNNLAPLPVEDGVYILHEGVKYMWTKYNFEHPALIGVYGMLPGDGVDVPTAMKTLDRVSQTWNLERTWGWDFPMLAMAAARVGKPSQAVDFLLHPSSGFQFDDGGYCTGGPYPYFPANGGLLYAVAMMAAGWGGAPAHRSPGFPLDGQWDVRWEGLKPAL</sequence>
<reference evidence="2 3" key="1">
    <citation type="journal article" date="2019" name="Int. J. Syst. Evol. Microbiol.">
        <title>Capsulimonas corticalis gen. nov., sp. nov., an aerobic capsulated bacterium, of a novel bacterial order, Capsulimonadales ord. nov., of the class Armatimonadia of the phylum Armatimonadetes.</title>
        <authorList>
            <person name="Li J."/>
            <person name="Kudo C."/>
            <person name="Tonouchi A."/>
        </authorList>
    </citation>
    <scope>NUCLEOTIDE SEQUENCE [LARGE SCALE GENOMIC DNA]</scope>
    <source>
        <strain evidence="2 3">AX-7</strain>
    </source>
</reference>
<evidence type="ECO:0000313" key="3">
    <source>
        <dbReference type="Proteomes" id="UP000287394"/>
    </source>
</evidence>
<dbReference type="KEGG" id="ccot:CCAX7_34950"/>
<organism evidence="2 3">
    <name type="scientific">Capsulimonas corticalis</name>
    <dbReference type="NCBI Taxonomy" id="2219043"/>
    <lineage>
        <taxon>Bacteria</taxon>
        <taxon>Bacillati</taxon>
        <taxon>Armatimonadota</taxon>
        <taxon>Armatimonadia</taxon>
        <taxon>Capsulimonadales</taxon>
        <taxon>Capsulimonadaceae</taxon>
        <taxon>Capsulimonas</taxon>
    </lineage>
</organism>
<protein>
    <recommendedName>
        <fullName evidence="1">DnaJ-like protein C11 C-terminal domain-containing protein</fullName>
    </recommendedName>
</protein>
<dbReference type="Pfam" id="PF11875">
    <property type="entry name" value="DnaJ-like_C11_C"/>
    <property type="match status" value="1"/>
</dbReference>
<name>A0A402CY89_9BACT</name>
<keyword evidence="3" id="KW-1185">Reference proteome</keyword>
<evidence type="ECO:0000313" key="2">
    <source>
        <dbReference type="EMBL" id="BDI31444.1"/>
    </source>
</evidence>
<feature type="domain" description="DnaJ-like protein C11 C-terminal" evidence="1">
    <location>
        <begin position="293"/>
        <end position="363"/>
    </location>
</feature>
<dbReference type="GO" id="GO:0005975">
    <property type="term" value="P:carbohydrate metabolic process"/>
    <property type="evidence" value="ECO:0007669"/>
    <property type="project" value="InterPro"/>
</dbReference>
<dbReference type="Gene3D" id="1.50.10.10">
    <property type="match status" value="1"/>
</dbReference>
<dbReference type="InterPro" id="IPR012341">
    <property type="entry name" value="6hp_glycosidase-like_sf"/>
</dbReference>
<dbReference type="Proteomes" id="UP000287394">
    <property type="component" value="Chromosome"/>
</dbReference>